<dbReference type="Gene3D" id="3.40.50.300">
    <property type="entry name" value="P-loop containing nucleotide triphosphate hydrolases"/>
    <property type="match status" value="1"/>
</dbReference>
<dbReference type="InterPro" id="IPR012675">
    <property type="entry name" value="Beta-grasp_dom_sf"/>
</dbReference>
<evidence type="ECO:0000313" key="3">
    <source>
        <dbReference type="EMBL" id="UYP46414.1"/>
    </source>
</evidence>
<dbReference type="Gene3D" id="1.10.8.470">
    <property type="match status" value="1"/>
</dbReference>
<dbReference type="NCBIfam" id="NF007171">
    <property type="entry name" value="PRK09602.1"/>
    <property type="match status" value="1"/>
</dbReference>
<dbReference type="SUPFAM" id="SSF81271">
    <property type="entry name" value="TGS-like"/>
    <property type="match status" value="1"/>
</dbReference>
<dbReference type="PRINTS" id="PR00326">
    <property type="entry name" value="GTP1OBG"/>
</dbReference>
<dbReference type="Pfam" id="PF02824">
    <property type="entry name" value="TGS"/>
    <property type="match status" value="1"/>
</dbReference>
<dbReference type="InterPro" id="IPR004095">
    <property type="entry name" value="TGS"/>
</dbReference>
<dbReference type="CDD" id="cd01899">
    <property type="entry name" value="Ygr210"/>
    <property type="match status" value="1"/>
</dbReference>
<dbReference type="Gene3D" id="3.10.20.30">
    <property type="match status" value="1"/>
</dbReference>
<proteinExistence type="predicted"/>
<dbReference type="InterPro" id="IPR013646">
    <property type="entry name" value="YGR210-like_G4"/>
</dbReference>
<dbReference type="PROSITE" id="PS51710">
    <property type="entry name" value="G_OBG"/>
    <property type="match status" value="1"/>
</dbReference>
<dbReference type="PANTHER" id="PTHR23305:SF1">
    <property type="entry name" value="OBG-TYPE G DOMAIN-CONTAINING PROTEIN"/>
    <property type="match status" value="1"/>
</dbReference>
<dbReference type="Proteomes" id="UP001208689">
    <property type="component" value="Chromosome"/>
</dbReference>
<dbReference type="InterPro" id="IPR031167">
    <property type="entry name" value="G_OBG"/>
</dbReference>
<accession>A0ABY6HV28</accession>
<feature type="domain" description="OBG-type G" evidence="2">
    <location>
        <begin position="1"/>
        <end position="271"/>
    </location>
</feature>
<evidence type="ECO:0000313" key="4">
    <source>
        <dbReference type="Proteomes" id="UP001208689"/>
    </source>
</evidence>
<protein>
    <submittedName>
        <fullName evidence="3">Obg-like ATPase 1</fullName>
    </submittedName>
</protein>
<sequence length="404" mass="45812">MLIGIVGKPSSGKSTFLNAACLTNAKTANYPFTTIKPNVGKSAIRVKCVCKEFSVDDNPKNSQCINGERFIPIKLLDVAGLVPDAHLNKGRGNQFLSDLSRADVLIHVIDISGSLNAEGQDVKKGSHNPMDDVLFLEKEINYWFREIITRKDWGKFVRKIEQEKLSFLEMLLERLSGISIKKEHIIKAMQELNLDFEHLTMWSDEDILNFASKLRQVSKPILIVANKIDTPYSAKIYDNLKTQLKQRIIPCSALAEYWLRQFEQRNVIEYLPGDNSFKITNPDLITPTEIKSLEEIQKKILDKYEGTGVQKVLNSAVLEVLDNIVAYPVYDLHNFSDKDGNVFPDAYIVQNGTKLKEFVNDKIHSDLAKNFIYGINGRTKMRLGENYELQNNDVIKIVSAAKSK</sequence>
<dbReference type="Pfam" id="PF01926">
    <property type="entry name" value="MMR_HSR1"/>
    <property type="match status" value="1"/>
</dbReference>
<dbReference type="Pfam" id="PF08438">
    <property type="entry name" value="YGR210-like_G4"/>
    <property type="match status" value="1"/>
</dbReference>
<name>A0ABY6HV28_9ARCH</name>
<dbReference type="EMBL" id="CP104013">
    <property type="protein sequence ID" value="UYP46414.1"/>
    <property type="molecule type" value="Genomic_DNA"/>
</dbReference>
<reference evidence="3" key="1">
    <citation type="submission" date="2022-09" db="EMBL/GenBank/DDBJ databases">
        <title>Actin cytoskeleton and complex cell architecture in an #Asgard archaeon.</title>
        <authorList>
            <person name="Ponce Toledo R.I."/>
            <person name="Schleper C."/>
            <person name="Rodrigues Oliveira T."/>
            <person name="Wollweber F."/>
            <person name="Xu J."/>
            <person name="Rittmann S."/>
            <person name="Klingl A."/>
            <person name="Pilhofer M."/>
        </authorList>
    </citation>
    <scope>NUCLEOTIDE SEQUENCE</scope>
    <source>
        <strain evidence="3">B-35</strain>
    </source>
</reference>
<keyword evidence="1" id="KW-0547">Nucleotide-binding</keyword>
<dbReference type="PANTHER" id="PTHR23305">
    <property type="entry name" value="OBG GTPASE FAMILY"/>
    <property type="match status" value="1"/>
</dbReference>
<dbReference type="InterPro" id="IPR012676">
    <property type="entry name" value="TGS-like"/>
</dbReference>
<gene>
    <name evidence="3" type="ORF">NEF87_002699</name>
</gene>
<dbReference type="InterPro" id="IPR006073">
    <property type="entry name" value="GTP-bd"/>
</dbReference>
<organism evidence="3 4">
    <name type="scientific">Candidatus Lokiarchaeum ossiferum</name>
    <dbReference type="NCBI Taxonomy" id="2951803"/>
    <lineage>
        <taxon>Archaea</taxon>
        <taxon>Promethearchaeati</taxon>
        <taxon>Promethearchaeota</taxon>
        <taxon>Promethearchaeia</taxon>
        <taxon>Promethearchaeales</taxon>
        <taxon>Promethearchaeaceae</taxon>
        <taxon>Candidatus Lokiarchaeum</taxon>
    </lineage>
</organism>
<evidence type="ECO:0000256" key="1">
    <source>
        <dbReference type="ARBA" id="ARBA00022741"/>
    </source>
</evidence>
<keyword evidence="4" id="KW-1185">Reference proteome</keyword>
<evidence type="ECO:0000259" key="2">
    <source>
        <dbReference type="PROSITE" id="PS51710"/>
    </source>
</evidence>
<dbReference type="SUPFAM" id="SSF52540">
    <property type="entry name" value="P-loop containing nucleoside triphosphate hydrolases"/>
    <property type="match status" value="1"/>
</dbReference>
<dbReference type="InterPro" id="IPR027417">
    <property type="entry name" value="P-loop_NTPase"/>
</dbReference>